<dbReference type="CDD" id="cd06529">
    <property type="entry name" value="S24_LexA-like"/>
    <property type="match status" value="1"/>
</dbReference>
<dbReference type="Proteomes" id="UP000237222">
    <property type="component" value="Unassembled WGS sequence"/>
</dbReference>
<dbReference type="GO" id="GO:0003677">
    <property type="term" value="F:DNA binding"/>
    <property type="evidence" value="ECO:0007669"/>
    <property type="project" value="UniProtKB-KW"/>
</dbReference>
<dbReference type="InterPro" id="IPR010982">
    <property type="entry name" value="Lambda_DNA-bd_dom_sf"/>
</dbReference>
<name>A0A2S4HHB8_9GAMM</name>
<proteinExistence type="predicted"/>
<evidence type="ECO:0000256" key="1">
    <source>
        <dbReference type="ARBA" id="ARBA00023015"/>
    </source>
</evidence>
<evidence type="ECO:0000313" key="5">
    <source>
        <dbReference type="EMBL" id="POP53091.1"/>
    </source>
</evidence>
<evidence type="ECO:0000256" key="2">
    <source>
        <dbReference type="ARBA" id="ARBA00023125"/>
    </source>
</evidence>
<dbReference type="Pfam" id="PF00717">
    <property type="entry name" value="Peptidase_S24"/>
    <property type="match status" value="1"/>
</dbReference>
<dbReference type="InterPro" id="IPR015927">
    <property type="entry name" value="Peptidase_S24_S26A/B/C"/>
</dbReference>
<comment type="caution">
    <text evidence="5">The sequence shown here is derived from an EMBL/GenBank/DDBJ whole genome shotgun (WGS) entry which is preliminary data.</text>
</comment>
<dbReference type="EMBL" id="PQGG01000019">
    <property type="protein sequence ID" value="POP53091.1"/>
    <property type="molecule type" value="Genomic_DNA"/>
</dbReference>
<dbReference type="Gene3D" id="2.10.109.10">
    <property type="entry name" value="Umud Fragment, subunit A"/>
    <property type="match status" value="1"/>
</dbReference>
<dbReference type="Pfam" id="PF01381">
    <property type="entry name" value="HTH_3"/>
    <property type="match status" value="1"/>
</dbReference>
<keyword evidence="3" id="KW-0804">Transcription</keyword>
<dbReference type="PANTHER" id="PTHR40661:SF3">
    <property type="entry name" value="FELS-1 PROPHAGE TRANSCRIPTIONAL REGULATOR"/>
    <property type="match status" value="1"/>
</dbReference>
<organism evidence="5 6">
    <name type="scientific">Zhongshania marina</name>
    <dbReference type="NCBI Taxonomy" id="2304603"/>
    <lineage>
        <taxon>Bacteria</taxon>
        <taxon>Pseudomonadati</taxon>
        <taxon>Pseudomonadota</taxon>
        <taxon>Gammaproteobacteria</taxon>
        <taxon>Cellvibrionales</taxon>
        <taxon>Spongiibacteraceae</taxon>
        <taxon>Zhongshania</taxon>
    </lineage>
</organism>
<dbReference type="PANTHER" id="PTHR40661">
    <property type="match status" value="1"/>
</dbReference>
<dbReference type="InterPro" id="IPR036286">
    <property type="entry name" value="LexA/Signal_pep-like_sf"/>
</dbReference>
<evidence type="ECO:0000256" key="3">
    <source>
        <dbReference type="ARBA" id="ARBA00023163"/>
    </source>
</evidence>
<dbReference type="SUPFAM" id="SSF51306">
    <property type="entry name" value="LexA/Signal peptidase"/>
    <property type="match status" value="1"/>
</dbReference>
<keyword evidence="2" id="KW-0238">DNA-binding</keyword>
<evidence type="ECO:0000313" key="6">
    <source>
        <dbReference type="Proteomes" id="UP000237222"/>
    </source>
</evidence>
<feature type="domain" description="HTH cro/C1-type" evidence="4">
    <location>
        <begin position="37"/>
        <end position="92"/>
    </location>
</feature>
<evidence type="ECO:0000259" key="4">
    <source>
        <dbReference type="PROSITE" id="PS50943"/>
    </source>
</evidence>
<dbReference type="CDD" id="cd00093">
    <property type="entry name" value="HTH_XRE"/>
    <property type="match status" value="1"/>
</dbReference>
<dbReference type="AlphaFoldDB" id="A0A2S4HHB8"/>
<sequence>MLTARIIANRDNCQHVTSYADNAQRGKKCTMNIAIRLKQLRNRKGLSQADLADACGWDHQSRISGYERNEREPSFSDLSAICAALGITVAEFFEYQVKERAASYATGLKDADYNNINNDVSSGPDTRGFVPVISWVQAGQWHEAEDLHQPGLAEKLIPCPKTHSRQTYALRVQGDSMTAPIGRSYPEGAIIYVDPELRGSVGIGDRIIAKLDKEDRVTFKQLASDGDKMYLKALNPSHPPIFDEFRILGKVIGSWIDD</sequence>
<keyword evidence="1" id="KW-0805">Transcription regulation</keyword>
<protein>
    <submittedName>
        <fullName evidence="5">XRE family transcriptional regulator</fullName>
    </submittedName>
</protein>
<accession>A0A2S4HHB8</accession>
<reference evidence="5" key="1">
    <citation type="submission" date="2018-01" db="EMBL/GenBank/DDBJ databases">
        <authorList>
            <person name="Yu X.-D."/>
        </authorList>
    </citation>
    <scope>NUCLEOTIDE SEQUENCE</scope>
    <source>
        <strain evidence="5">ZX-21</strain>
    </source>
</reference>
<dbReference type="InterPro" id="IPR039418">
    <property type="entry name" value="LexA-like"/>
</dbReference>
<dbReference type="PROSITE" id="PS50943">
    <property type="entry name" value="HTH_CROC1"/>
    <property type="match status" value="1"/>
</dbReference>
<dbReference type="SMART" id="SM00530">
    <property type="entry name" value="HTH_XRE"/>
    <property type="match status" value="1"/>
</dbReference>
<dbReference type="SUPFAM" id="SSF47413">
    <property type="entry name" value="lambda repressor-like DNA-binding domains"/>
    <property type="match status" value="1"/>
</dbReference>
<dbReference type="InterPro" id="IPR001387">
    <property type="entry name" value="Cro/C1-type_HTH"/>
</dbReference>
<gene>
    <name evidence="5" type="ORF">C0068_08345</name>
</gene>
<dbReference type="Gene3D" id="1.10.260.40">
    <property type="entry name" value="lambda repressor-like DNA-binding domains"/>
    <property type="match status" value="1"/>
</dbReference>